<name>A0A0E0BZT0_9ORYZ</name>
<keyword evidence="1" id="KW-1133">Transmembrane helix</keyword>
<dbReference type="Gramene" id="OMERI01G08940.1">
    <property type="protein sequence ID" value="OMERI01G08940.1"/>
    <property type="gene ID" value="OMERI01G08940"/>
</dbReference>
<evidence type="ECO:0008006" key="4">
    <source>
        <dbReference type="Google" id="ProtNLM"/>
    </source>
</evidence>
<reference evidence="2" key="2">
    <citation type="submission" date="2018-05" db="EMBL/GenBank/DDBJ databases">
        <title>OmerRS3 (Oryza meridionalis Reference Sequence Version 3).</title>
        <authorList>
            <person name="Zhang J."/>
            <person name="Kudrna D."/>
            <person name="Lee S."/>
            <person name="Talag J."/>
            <person name="Welchert J."/>
            <person name="Wing R.A."/>
        </authorList>
    </citation>
    <scope>NUCLEOTIDE SEQUENCE [LARGE SCALE GENOMIC DNA]</scope>
    <source>
        <strain evidence="2">cv. OR44</strain>
    </source>
</reference>
<keyword evidence="1" id="KW-0472">Membrane</keyword>
<proteinExistence type="predicted"/>
<feature type="transmembrane region" description="Helical" evidence="1">
    <location>
        <begin position="213"/>
        <end position="231"/>
    </location>
</feature>
<keyword evidence="1" id="KW-0812">Transmembrane</keyword>
<evidence type="ECO:0000256" key="1">
    <source>
        <dbReference type="SAM" id="Phobius"/>
    </source>
</evidence>
<accession>A0A0E0BZT0</accession>
<dbReference type="HOGENOM" id="CLU_032953_0_0_1"/>
<sequence length="234" mass="25890">MVFDSPCIYLTSLTLCWLNLNVPMFGVVHPMSCLAKIHLNDVRITDEALPCAAWSSSPPISASSSSLIVVECNNVRGVVVMPNSPLHNFHFMGSPLSPFNLSGGARLLTNLLFCFYTPILGTIYLLSNVTSLSICSNTLQRAGANLDLAILDNFQSLTVLELTMLEFKAVDLDNIFVFLKSCHRPNLKKFLVTVDTSKPTLNCILIFQRSVCHLVTSESVSAFFAIFFLFVRIF</sequence>
<reference evidence="2" key="1">
    <citation type="submission" date="2015-04" db="UniProtKB">
        <authorList>
            <consortium name="EnsemblPlants"/>
        </authorList>
    </citation>
    <scope>IDENTIFICATION</scope>
</reference>
<organism evidence="2">
    <name type="scientific">Oryza meridionalis</name>
    <dbReference type="NCBI Taxonomy" id="40149"/>
    <lineage>
        <taxon>Eukaryota</taxon>
        <taxon>Viridiplantae</taxon>
        <taxon>Streptophyta</taxon>
        <taxon>Embryophyta</taxon>
        <taxon>Tracheophyta</taxon>
        <taxon>Spermatophyta</taxon>
        <taxon>Magnoliopsida</taxon>
        <taxon>Liliopsida</taxon>
        <taxon>Poales</taxon>
        <taxon>Poaceae</taxon>
        <taxon>BOP clade</taxon>
        <taxon>Oryzoideae</taxon>
        <taxon>Oryzeae</taxon>
        <taxon>Oryzinae</taxon>
        <taxon>Oryza</taxon>
    </lineage>
</organism>
<evidence type="ECO:0000313" key="3">
    <source>
        <dbReference type="Proteomes" id="UP000008021"/>
    </source>
</evidence>
<keyword evidence="3" id="KW-1185">Reference proteome</keyword>
<evidence type="ECO:0000313" key="2">
    <source>
        <dbReference type="EnsemblPlants" id="OMERI01G08940.1"/>
    </source>
</evidence>
<dbReference type="AlphaFoldDB" id="A0A0E0BZT0"/>
<dbReference type="EnsemblPlants" id="OMERI01G08940.1">
    <property type="protein sequence ID" value="OMERI01G08940.1"/>
    <property type="gene ID" value="OMERI01G08940"/>
</dbReference>
<dbReference type="Proteomes" id="UP000008021">
    <property type="component" value="Chromosome 1"/>
</dbReference>
<protein>
    <recommendedName>
        <fullName evidence="4">FBD domain-containing protein</fullName>
    </recommendedName>
</protein>